<keyword evidence="3" id="KW-1185">Reference proteome</keyword>
<name>A0A1J4J772_9EUKA</name>
<dbReference type="InterPro" id="IPR036322">
    <property type="entry name" value="WD40_repeat_dom_sf"/>
</dbReference>
<evidence type="ECO:0000256" key="1">
    <source>
        <dbReference type="PROSITE-ProRule" id="PRU00221"/>
    </source>
</evidence>
<dbReference type="InterPro" id="IPR001680">
    <property type="entry name" value="WD40_rpt"/>
</dbReference>
<dbReference type="PROSITE" id="PS50082">
    <property type="entry name" value="WD_REPEATS_2"/>
    <property type="match status" value="1"/>
</dbReference>
<organism evidence="2 3">
    <name type="scientific">Tritrichomonas foetus</name>
    <dbReference type="NCBI Taxonomy" id="1144522"/>
    <lineage>
        <taxon>Eukaryota</taxon>
        <taxon>Metamonada</taxon>
        <taxon>Parabasalia</taxon>
        <taxon>Tritrichomonadida</taxon>
        <taxon>Tritrichomonadidae</taxon>
        <taxon>Tritrichomonas</taxon>
    </lineage>
</organism>
<dbReference type="SMART" id="SM00320">
    <property type="entry name" value="WD40"/>
    <property type="match status" value="5"/>
</dbReference>
<comment type="caution">
    <text evidence="2">The sequence shown here is derived from an EMBL/GenBank/DDBJ whole genome shotgun (WGS) entry which is preliminary data.</text>
</comment>
<dbReference type="GeneID" id="94847550"/>
<reference evidence="2" key="1">
    <citation type="submission" date="2016-10" db="EMBL/GenBank/DDBJ databases">
        <authorList>
            <person name="Benchimol M."/>
            <person name="Almeida L.G."/>
            <person name="Vasconcelos A.T."/>
            <person name="Perreira-Neves A."/>
            <person name="Rosa I.A."/>
            <person name="Tasca T."/>
            <person name="Bogo M.R."/>
            <person name="de Souza W."/>
        </authorList>
    </citation>
    <scope>NUCLEOTIDE SEQUENCE [LARGE SCALE GENOMIC DNA]</scope>
    <source>
        <strain evidence="2">K</strain>
    </source>
</reference>
<dbReference type="Gene3D" id="2.130.10.10">
    <property type="entry name" value="YVTN repeat-like/Quinoprotein amine dehydrogenase"/>
    <property type="match status" value="2"/>
</dbReference>
<proteinExistence type="predicted"/>
<accession>A0A1J4J772</accession>
<dbReference type="VEuPathDB" id="TrichDB:TRFO_39799"/>
<dbReference type="SUPFAM" id="SSF50978">
    <property type="entry name" value="WD40 repeat-like"/>
    <property type="match status" value="1"/>
</dbReference>
<dbReference type="RefSeq" id="XP_068347168.1">
    <property type="nucleotide sequence ID" value="XM_068512846.1"/>
</dbReference>
<evidence type="ECO:0000313" key="2">
    <source>
        <dbReference type="EMBL" id="OHS94031.1"/>
    </source>
</evidence>
<dbReference type="AlphaFoldDB" id="A0A1J4J772"/>
<dbReference type="PANTHER" id="PTHR47822">
    <property type="entry name" value="CARBOHYDRATE BINDING DOMAIN CONTAINING PROTEIN"/>
    <property type="match status" value="1"/>
</dbReference>
<gene>
    <name evidence="2" type="ORF">TRFO_39799</name>
</gene>
<feature type="repeat" description="WD" evidence="1">
    <location>
        <begin position="153"/>
        <end position="195"/>
    </location>
</feature>
<dbReference type="EMBL" id="MLAK01001356">
    <property type="protein sequence ID" value="OHS94031.1"/>
    <property type="molecule type" value="Genomic_DNA"/>
</dbReference>
<dbReference type="InterPro" id="IPR015943">
    <property type="entry name" value="WD40/YVTN_repeat-like_dom_sf"/>
</dbReference>
<keyword evidence="1" id="KW-0853">WD repeat</keyword>
<dbReference type="OrthoDB" id="10251741at2759"/>
<evidence type="ECO:0000313" key="3">
    <source>
        <dbReference type="Proteomes" id="UP000179807"/>
    </source>
</evidence>
<dbReference type="Pfam" id="PF00400">
    <property type="entry name" value="WD40"/>
    <property type="match status" value="1"/>
</dbReference>
<protein>
    <submittedName>
        <fullName evidence="2">Uncharacterized protein</fullName>
    </submittedName>
</protein>
<dbReference type="Proteomes" id="UP000179807">
    <property type="component" value="Unassembled WGS sequence"/>
</dbReference>
<sequence length="327" mass="35680">MFEIDGMFVVDPPVWSIDCASGSVNCLCYSNYGNQVALSSDPGEVSIYSIYDGNHLTTLKQTYTNYQITNVHYHPVEENLLLASSKDGFMLLFDIYTGEITSFSRHLGSNLLTMNIDTYGETFAIGCADGSIRIYDLENLQRTKALVKMTGRGAGSTSMIYTLLYYPDDSNIIISTSGSDRILFWDVRTGNSERSLIGAHVRGNGIDIYQNSIITASFRDCKQLEVWDFGTAKKIRDFNFDPPSGTKQANLNCVSVAKNGLNVVAGGAVTNQAQAFDFSKGNSIGFSKPGNSQITNIAMSPFGSSFVLGTENGSVQCYAIRVNQNTA</sequence>
<dbReference type="PANTHER" id="PTHR47822:SF2">
    <property type="entry name" value="F-BOX AND WD-40 DOMAIN PROTEIN 7"/>
    <property type="match status" value="1"/>
</dbReference>